<evidence type="ECO:0000313" key="1">
    <source>
        <dbReference type="EMBL" id="JAH59933.1"/>
    </source>
</evidence>
<organism evidence="1">
    <name type="scientific">Anguilla anguilla</name>
    <name type="common">European freshwater eel</name>
    <name type="synonym">Muraena anguilla</name>
    <dbReference type="NCBI Taxonomy" id="7936"/>
    <lineage>
        <taxon>Eukaryota</taxon>
        <taxon>Metazoa</taxon>
        <taxon>Chordata</taxon>
        <taxon>Craniata</taxon>
        <taxon>Vertebrata</taxon>
        <taxon>Euteleostomi</taxon>
        <taxon>Actinopterygii</taxon>
        <taxon>Neopterygii</taxon>
        <taxon>Teleostei</taxon>
        <taxon>Anguilliformes</taxon>
        <taxon>Anguillidae</taxon>
        <taxon>Anguilla</taxon>
    </lineage>
</organism>
<sequence>MVSCRRPRSLTPAPLSGSPFWFTGHCVPPQWPGHPGGCGGG</sequence>
<dbReference type="EMBL" id="GBXM01048644">
    <property type="protein sequence ID" value="JAH59933.1"/>
    <property type="molecule type" value="Transcribed_RNA"/>
</dbReference>
<reference evidence="1" key="2">
    <citation type="journal article" date="2015" name="Fish Shellfish Immunol.">
        <title>Early steps in the European eel (Anguilla anguilla)-Vibrio vulnificus interaction in the gills: Role of the RtxA13 toxin.</title>
        <authorList>
            <person name="Callol A."/>
            <person name="Pajuelo D."/>
            <person name="Ebbesson L."/>
            <person name="Teles M."/>
            <person name="MacKenzie S."/>
            <person name="Amaro C."/>
        </authorList>
    </citation>
    <scope>NUCLEOTIDE SEQUENCE</scope>
</reference>
<name>A0A0E9U4P8_ANGAN</name>
<reference evidence="1" key="1">
    <citation type="submission" date="2014-11" db="EMBL/GenBank/DDBJ databases">
        <authorList>
            <person name="Amaro Gonzalez C."/>
        </authorList>
    </citation>
    <scope>NUCLEOTIDE SEQUENCE</scope>
</reference>
<protein>
    <submittedName>
        <fullName evidence="1">Uncharacterized protein</fullName>
    </submittedName>
</protein>
<accession>A0A0E9U4P8</accession>
<proteinExistence type="predicted"/>
<dbReference type="AlphaFoldDB" id="A0A0E9U4P8"/>